<name>A0A0D2BY72_9EURO</name>
<feature type="compositionally biased region" description="Basic and acidic residues" evidence="8">
    <location>
        <begin position="501"/>
        <end position="513"/>
    </location>
</feature>
<dbReference type="OrthoDB" id="206201at2759"/>
<dbReference type="HOGENOM" id="CLU_009240_2_0_1"/>
<dbReference type="InterPro" id="IPR036852">
    <property type="entry name" value="Peptidase_S8/S53_dom_sf"/>
</dbReference>
<dbReference type="GO" id="GO:0006508">
    <property type="term" value="P:proteolysis"/>
    <property type="evidence" value="ECO:0007669"/>
    <property type="project" value="UniProtKB-KW"/>
</dbReference>
<evidence type="ECO:0000256" key="2">
    <source>
        <dbReference type="ARBA" id="ARBA00022670"/>
    </source>
</evidence>
<dbReference type="InterPro" id="IPR000209">
    <property type="entry name" value="Peptidase_S8/S53_dom"/>
</dbReference>
<evidence type="ECO:0000313" key="12">
    <source>
        <dbReference type="Proteomes" id="UP000054466"/>
    </source>
</evidence>
<dbReference type="STRING" id="569365.A0A0D2BY72"/>
<feature type="domain" description="Peptidase S8/S53" evidence="9">
    <location>
        <begin position="612"/>
        <end position="839"/>
    </location>
</feature>
<evidence type="ECO:0000256" key="5">
    <source>
        <dbReference type="ARBA" id="ARBA00022825"/>
    </source>
</evidence>
<dbReference type="PRINTS" id="PR00723">
    <property type="entry name" value="SUBTILISIN"/>
</dbReference>
<proteinExistence type="inferred from homology"/>
<feature type="active site" description="Charge relay system" evidence="7">
    <location>
        <position position="618"/>
    </location>
</feature>
<dbReference type="CDD" id="cd00306">
    <property type="entry name" value="Peptidases_S8_S53"/>
    <property type="match status" value="1"/>
</dbReference>
<feature type="region of interest" description="Disordered" evidence="8">
    <location>
        <begin position="492"/>
        <end position="513"/>
    </location>
</feature>
<feature type="active site" description="Charge relay system" evidence="7">
    <location>
        <position position="657"/>
    </location>
</feature>
<evidence type="ECO:0000313" key="11">
    <source>
        <dbReference type="EMBL" id="KIW24023.1"/>
    </source>
</evidence>
<keyword evidence="4 7" id="KW-0378">Hydrolase</keyword>
<keyword evidence="12" id="KW-1185">Reference proteome</keyword>
<keyword evidence="5 7" id="KW-0720">Serine protease</keyword>
<dbReference type="Pfam" id="PF24476">
    <property type="entry name" value="DUF7580"/>
    <property type="match status" value="1"/>
</dbReference>
<dbReference type="PROSITE" id="PS51892">
    <property type="entry name" value="SUBTILASE"/>
    <property type="match status" value="1"/>
</dbReference>
<dbReference type="Pfam" id="PF00082">
    <property type="entry name" value="Peptidase_S8"/>
    <property type="match status" value="1"/>
</dbReference>
<dbReference type="AlphaFoldDB" id="A0A0D2BY72"/>
<dbReference type="SUPFAM" id="SSF52743">
    <property type="entry name" value="Subtilisin-like"/>
    <property type="match status" value="1"/>
</dbReference>
<gene>
    <name evidence="11" type="ORF">PV07_09762</name>
</gene>
<feature type="domain" description="DUF7580" evidence="10">
    <location>
        <begin position="312"/>
        <end position="529"/>
    </location>
</feature>
<feature type="active site" description="Charge relay system" evidence="7">
    <location>
        <position position="822"/>
    </location>
</feature>
<evidence type="ECO:0000259" key="10">
    <source>
        <dbReference type="Pfam" id="PF24476"/>
    </source>
</evidence>
<accession>A0A0D2BY72</accession>
<dbReference type="InterPro" id="IPR056002">
    <property type="entry name" value="DUF7580"/>
</dbReference>
<evidence type="ECO:0000259" key="9">
    <source>
        <dbReference type="Pfam" id="PF00082"/>
    </source>
</evidence>
<organism evidence="11 12">
    <name type="scientific">Cladophialophora immunda</name>
    <dbReference type="NCBI Taxonomy" id="569365"/>
    <lineage>
        <taxon>Eukaryota</taxon>
        <taxon>Fungi</taxon>
        <taxon>Dikarya</taxon>
        <taxon>Ascomycota</taxon>
        <taxon>Pezizomycotina</taxon>
        <taxon>Eurotiomycetes</taxon>
        <taxon>Chaetothyriomycetidae</taxon>
        <taxon>Chaetothyriales</taxon>
        <taxon>Herpotrichiellaceae</taxon>
        <taxon>Cladophialophora</taxon>
    </lineage>
</organism>
<dbReference type="VEuPathDB" id="FungiDB:PV07_09762"/>
<evidence type="ECO:0000256" key="6">
    <source>
        <dbReference type="ARBA" id="ARBA00023145"/>
    </source>
</evidence>
<dbReference type="PANTHER" id="PTHR43806">
    <property type="entry name" value="PEPTIDASE S8"/>
    <property type="match status" value="1"/>
</dbReference>
<dbReference type="GeneID" id="27348956"/>
<protein>
    <submittedName>
        <fullName evidence="11">Uncharacterized protein</fullName>
    </submittedName>
</protein>
<evidence type="ECO:0000256" key="7">
    <source>
        <dbReference type="PROSITE-ProRule" id="PRU01240"/>
    </source>
</evidence>
<keyword evidence="3" id="KW-0732">Signal</keyword>
<dbReference type="RefSeq" id="XP_016244239.1">
    <property type="nucleotide sequence ID" value="XM_016397048.1"/>
</dbReference>
<evidence type="ECO:0000256" key="3">
    <source>
        <dbReference type="ARBA" id="ARBA00022729"/>
    </source>
</evidence>
<comment type="similarity">
    <text evidence="1 7">Belongs to the peptidase S8 family.</text>
</comment>
<reference evidence="11 12" key="1">
    <citation type="submission" date="2015-01" db="EMBL/GenBank/DDBJ databases">
        <title>The Genome Sequence of Cladophialophora immunda CBS83496.</title>
        <authorList>
            <consortium name="The Broad Institute Genomics Platform"/>
            <person name="Cuomo C."/>
            <person name="de Hoog S."/>
            <person name="Gorbushina A."/>
            <person name="Stielow B."/>
            <person name="Teixiera M."/>
            <person name="Abouelleil A."/>
            <person name="Chapman S.B."/>
            <person name="Priest M."/>
            <person name="Young S.K."/>
            <person name="Wortman J."/>
            <person name="Nusbaum C."/>
            <person name="Birren B."/>
        </authorList>
    </citation>
    <scope>NUCLEOTIDE SEQUENCE [LARGE SCALE GENOMIC DNA]</scope>
    <source>
        <strain evidence="11 12">CBS 83496</strain>
    </source>
</reference>
<sequence>MEHSKNRVFASELLASVALEASNVLFPIAVANKSALAANIASRLFYIAPHLSTQGLYQLPPDTQNLSLRALHDLLEICKWQTLSAPRGRLYLKKSPQELRDVLVQLFKVEDSKDRVRQSITKFCKERPGTIEPFLSRFIELSDRLTKNARELQGTTADFDAYSHLRPLARDLYPDGVHKLLLNGVKSHASCVQEYHVMPVLEGSTENDWHLTRLCLNSGFRSKNQLALFNIIIATSKMTYWQEVAISVPIKDLEPKATQKFQQDNRVDSDPSESSLMEYGEMCKHLENPNYAKIYLDLDEDCHLYERREPGQLQHIISGCGVPLSELFNLTEFTVEHKIKLSYVIARAFWRFYNSELMNARWTSEDIFFIPLDGKFSPSEKIPLRAFISFPFGSRYKESPAEFYDKDQYTHRYPRILYLGIVLLEIGLGQALGLEHDPKLSLLAHTNTAHVKAKMKVKELKDARWDGFRWKDYFIEAVESCLDSASFKETAERRKSRHRSHSGDDNEDAKDSPLSERRDALYRKVVRPLFWLATVGFEDTEEMPLVPIRKKIRRKSMLADNEELQCFWRETSTHPAFHSGHSSSTEGFLQDLQVIARHITRCRRLAKIENPVRVAILDTGCKADLPFFQNSQRSNRLKRWKDFAAAGSKREIDTFGHGTFMARLLMHVAPIVDIYLIRVAENTDDLENNEENIAQAIEHAGLDPEWKVDVISMSFGFPDKPGRTHTVISDAIEKVRKDRNGSVLFLASAGNSWDRRKDFPASHKDVIPIHAADSEGVFLRSNPTHPGKGPMKLGTYGTNIPPSITKEIQDHFPKVDLGAGTSIATAIAAGIVAMTLSYIAALPSLLKLKGSEEECAKLYTKRGMERMLHAMSLNTGYREQFINPIWYWGEKEKDLQVFVSVCRVVEEMNNEE</sequence>
<dbReference type="Gene3D" id="3.40.50.200">
    <property type="entry name" value="Peptidase S8/S53 domain"/>
    <property type="match status" value="1"/>
</dbReference>
<evidence type="ECO:0000256" key="1">
    <source>
        <dbReference type="ARBA" id="ARBA00011073"/>
    </source>
</evidence>
<dbReference type="Proteomes" id="UP000054466">
    <property type="component" value="Unassembled WGS sequence"/>
</dbReference>
<dbReference type="InterPro" id="IPR015500">
    <property type="entry name" value="Peptidase_S8_subtilisin-rel"/>
</dbReference>
<evidence type="ECO:0000256" key="8">
    <source>
        <dbReference type="SAM" id="MobiDB-lite"/>
    </source>
</evidence>
<evidence type="ECO:0000256" key="4">
    <source>
        <dbReference type="ARBA" id="ARBA00022801"/>
    </source>
</evidence>
<keyword evidence="6" id="KW-0865">Zymogen</keyword>
<dbReference type="EMBL" id="KN847045">
    <property type="protein sequence ID" value="KIW24023.1"/>
    <property type="molecule type" value="Genomic_DNA"/>
</dbReference>
<dbReference type="InterPro" id="IPR050131">
    <property type="entry name" value="Peptidase_S8_subtilisin-like"/>
</dbReference>
<dbReference type="GO" id="GO:0004252">
    <property type="term" value="F:serine-type endopeptidase activity"/>
    <property type="evidence" value="ECO:0007669"/>
    <property type="project" value="UniProtKB-UniRule"/>
</dbReference>
<dbReference type="PANTHER" id="PTHR43806:SF11">
    <property type="entry name" value="CEREVISIN-RELATED"/>
    <property type="match status" value="1"/>
</dbReference>
<keyword evidence="2 7" id="KW-0645">Protease</keyword>